<comment type="caution">
    <text evidence="2">The sequence shown here is derived from an EMBL/GenBank/DDBJ whole genome shotgun (WGS) entry which is preliminary data.</text>
</comment>
<feature type="compositionally biased region" description="Basic and acidic residues" evidence="1">
    <location>
        <begin position="1"/>
        <end position="28"/>
    </location>
</feature>
<proteinExistence type="predicted"/>
<feature type="region of interest" description="Disordered" evidence="1">
    <location>
        <begin position="1"/>
        <end position="52"/>
    </location>
</feature>
<keyword evidence="3" id="KW-1185">Reference proteome</keyword>
<feature type="compositionally biased region" description="Polar residues" evidence="1">
    <location>
        <begin position="32"/>
        <end position="52"/>
    </location>
</feature>
<sequence>MQKSDSRTGRGEKELPNRDRDREQEAAKRTSRGSGNATRSTMHTSRHSVTSTSGVLMVGPNFRVGKKIGCGNFGELRLVRVEAVQRVSKYSSDTLTYIYPVLNGTDNKTVLTSSNDPQFTQSTGIHLITCMVQDSLNPWSLCRIRRQRSKPDSIDMRIEDRR</sequence>
<dbReference type="AlphaFoldDB" id="A0A8J5R6D9"/>
<dbReference type="EMBL" id="JAAOIC020000020">
    <property type="protein sequence ID" value="KAG8040690.1"/>
    <property type="molecule type" value="Genomic_DNA"/>
</dbReference>
<evidence type="ECO:0000256" key="1">
    <source>
        <dbReference type="SAM" id="MobiDB-lite"/>
    </source>
</evidence>
<evidence type="ECO:0000313" key="2">
    <source>
        <dbReference type="EMBL" id="KAG8040690.1"/>
    </source>
</evidence>
<evidence type="ECO:0000313" key="3">
    <source>
        <dbReference type="Proteomes" id="UP000729913"/>
    </source>
</evidence>
<organism evidence="2 3">
    <name type="scientific">Cotesia typhae</name>
    <dbReference type="NCBI Taxonomy" id="2053667"/>
    <lineage>
        <taxon>Eukaryota</taxon>
        <taxon>Metazoa</taxon>
        <taxon>Ecdysozoa</taxon>
        <taxon>Arthropoda</taxon>
        <taxon>Hexapoda</taxon>
        <taxon>Insecta</taxon>
        <taxon>Pterygota</taxon>
        <taxon>Neoptera</taxon>
        <taxon>Endopterygota</taxon>
        <taxon>Hymenoptera</taxon>
        <taxon>Apocrita</taxon>
        <taxon>Ichneumonoidea</taxon>
        <taxon>Braconidae</taxon>
        <taxon>Microgastrinae</taxon>
        <taxon>Cotesia</taxon>
    </lineage>
</organism>
<dbReference type="Proteomes" id="UP000729913">
    <property type="component" value="Unassembled WGS sequence"/>
</dbReference>
<reference evidence="2" key="1">
    <citation type="submission" date="2020-03" db="EMBL/GenBank/DDBJ databases">
        <authorList>
            <person name="Chebbi M.A."/>
            <person name="Drezen J.M."/>
        </authorList>
    </citation>
    <scope>NUCLEOTIDE SEQUENCE</scope>
    <source>
        <tissue evidence="2">Whole body</tissue>
    </source>
</reference>
<protein>
    <recommendedName>
        <fullName evidence="4">Casein kinase I</fullName>
    </recommendedName>
</protein>
<dbReference type="OrthoDB" id="5800476at2759"/>
<name>A0A8J5R6D9_9HYME</name>
<gene>
    <name evidence="2" type="ORF">G9C98_002686</name>
</gene>
<reference evidence="2" key="2">
    <citation type="submission" date="2021-04" db="EMBL/GenBank/DDBJ databases">
        <title>Genome-wide patterns of bracovirus chromosomal integration into multiple host tissues during parasitism.</title>
        <authorList>
            <person name="Chebbi M.A.C."/>
        </authorList>
    </citation>
    <scope>NUCLEOTIDE SEQUENCE</scope>
    <source>
        <tissue evidence="2">Whole body</tissue>
    </source>
</reference>
<accession>A0A8J5R6D9</accession>
<evidence type="ECO:0008006" key="4">
    <source>
        <dbReference type="Google" id="ProtNLM"/>
    </source>
</evidence>